<name>A0A8H3W138_9PEZI</name>
<organism evidence="2 3">
    <name type="scientific">Colletotrichum asianum</name>
    <dbReference type="NCBI Taxonomy" id="702518"/>
    <lineage>
        <taxon>Eukaryota</taxon>
        <taxon>Fungi</taxon>
        <taxon>Dikarya</taxon>
        <taxon>Ascomycota</taxon>
        <taxon>Pezizomycotina</taxon>
        <taxon>Sordariomycetes</taxon>
        <taxon>Hypocreomycetidae</taxon>
        <taxon>Glomerellales</taxon>
        <taxon>Glomerellaceae</taxon>
        <taxon>Colletotrichum</taxon>
        <taxon>Colletotrichum gloeosporioides species complex</taxon>
    </lineage>
</organism>
<dbReference type="EMBL" id="WOWK01000131">
    <property type="protein sequence ID" value="KAF0317382.1"/>
    <property type="molecule type" value="Genomic_DNA"/>
</dbReference>
<feature type="region of interest" description="Disordered" evidence="1">
    <location>
        <begin position="1"/>
        <end position="49"/>
    </location>
</feature>
<evidence type="ECO:0000313" key="2">
    <source>
        <dbReference type="EMBL" id="KAF0317382.1"/>
    </source>
</evidence>
<comment type="caution">
    <text evidence="2">The sequence shown here is derived from an EMBL/GenBank/DDBJ whole genome shotgun (WGS) entry which is preliminary data.</text>
</comment>
<evidence type="ECO:0000256" key="1">
    <source>
        <dbReference type="SAM" id="MobiDB-lite"/>
    </source>
</evidence>
<gene>
    <name evidence="2" type="ORF">GQ607_015334</name>
</gene>
<dbReference type="OrthoDB" id="4851244at2759"/>
<dbReference type="AlphaFoldDB" id="A0A8H3W138"/>
<sequence length="212" mass="23865">MASKKKNMGKNQRDRLKKQKNRSLVPTNASSSSPDGTDTDPESAPEKTTLDVTNYSAVSKLSTNLRMSELVKERVSVDDKGRKLRVIMGGEKDMNEFIKRLEDEAKLQTQLTRISTRFNALRSSQPDDPEVRQLGDSINELMASSKGLIFDVGGMRKRSRVPAYPGTLKLALDRENPMYDALSLQMYAFLALEDIAAKIEHVRSRMREKNGQ</sequence>
<accession>A0A8H3W138</accession>
<keyword evidence="3" id="KW-1185">Reference proteome</keyword>
<proteinExistence type="predicted"/>
<dbReference type="Proteomes" id="UP000434172">
    <property type="component" value="Unassembled WGS sequence"/>
</dbReference>
<evidence type="ECO:0000313" key="3">
    <source>
        <dbReference type="Proteomes" id="UP000434172"/>
    </source>
</evidence>
<protein>
    <submittedName>
        <fullName evidence="2">Uncharacterized protein</fullName>
    </submittedName>
</protein>
<reference evidence="2 3" key="1">
    <citation type="submission" date="2019-12" db="EMBL/GenBank/DDBJ databases">
        <title>A genome sequence resource for the geographically widespread anthracnose pathogen Colletotrichum asianum.</title>
        <authorList>
            <person name="Meng Y."/>
        </authorList>
    </citation>
    <scope>NUCLEOTIDE SEQUENCE [LARGE SCALE GENOMIC DNA]</scope>
    <source>
        <strain evidence="2 3">ICMP 18580</strain>
    </source>
</reference>